<dbReference type="PANTHER" id="PTHR16263">
    <property type="entry name" value="TETRATRICOPEPTIDE REPEAT PROTEIN 38"/>
    <property type="match status" value="1"/>
</dbReference>
<dbReference type="AlphaFoldDB" id="A0A1M5MEP6"/>
<keyword evidence="4" id="KW-0802">TPR repeat</keyword>
<keyword evidence="6" id="KW-1185">Reference proteome</keyword>
<dbReference type="Gene3D" id="1.25.40.10">
    <property type="entry name" value="Tetratricopeptide repeat domain"/>
    <property type="match status" value="1"/>
</dbReference>
<keyword evidence="3" id="KW-0677">Repeat</keyword>
<evidence type="ECO:0000313" key="5">
    <source>
        <dbReference type="EMBL" id="SHG75642.1"/>
    </source>
</evidence>
<dbReference type="CDD" id="cd05804">
    <property type="entry name" value="StaR_like"/>
    <property type="match status" value="1"/>
</dbReference>
<sequence length="454" mass="50611">MRTDISTCQVSLDDDTALQHWNGVIHGVLCHGQATGDHLNALLDRSPDFAMGHAMKGLACLMLGRRELVEVAQGACDDAFKKLDLGGATKRERLWCEALAEWLAWKPSNSIAKMEQALVLNPADTISMKLSHGIRFMLGDQKGMLWSIERSIIAHDESHPLYGYALGCRAFALEEVGRYAEAEQIGRRGLDFARDDAWGLHAVAHVYDMTHLTGQGIALIDNFPDAWSHCNNFRFHVWWHKALLHLDQGEIETVLDLYDTKIRDEKTDDYRDFSNASSLLLRLELEGVDVGNRWDELSLLAEKRSNDGCLTFADMHYMLALMGNKTEKGASRLTRHVIETAETNDDVGRVMRTPGVDLSKGIEAFGEADYATAFNFLKGAQPQFQSMGGSHAQRDVFERLTIEAGLRAGRLEDTEQLLGTRTALRGNQEDSFAASRMAKIQELRSGPTLFTAAE</sequence>
<dbReference type="RefSeq" id="WP_072899464.1">
    <property type="nucleotide sequence ID" value="NZ_FQXB01000001.1"/>
</dbReference>
<dbReference type="OrthoDB" id="9815900at2"/>
<dbReference type="EMBL" id="FQXB01000001">
    <property type="protein sequence ID" value="SHG75642.1"/>
    <property type="molecule type" value="Genomic_DNA"/>
</dbReference>
<evidence type="ECO:0000313" key="6">
    <source>
        <dbReference type="Proteomes" id="UP000184074"/>
    </source>
</evidence>
<name>A0A1M5MEP6_9RHOB</name>
<accession>A0A1M5MEP6</accession>
<organism evidence="5 6">
    <name type="scientific">Cognatiyoonia sediminum</name>
    <dbReference type="NCBI Taxonomy" id="1508389"/>
    <lineage>
        <taxon>Bacteria</taxon>
        <taxon>Pseudomonadati</taxon>
        <taxon>Pseudomonadota</taxon>
        <taxon>Alphaproteobacteria</taxon>
        <taxon>Rhodobacterales</taxon>
        <taxon>Paracoccaceae</taxon>
        <taxon>Cognatiyoonia</taxon>
    </lineage>
</organism>
<gene>
    <name evidence="5" type="ORF">SAMN05444003_0788</name>
</gene>
<evidence type="ECO:0000256" key="2">
    <source>
        <dbReference type="ARBA" id="ARBA00019992"/>
    </source>
</evidence>
<dbReference type="Proteomes" id="UP000184074">
    <property type="component" value="Unassembled WGS sequence"/>
</dbReference>
<dbReference type="InterPro" id="IPR033891">
    <property type="entry name" value="TTC38"/>
</dbReference>
<reference evidence="5 6" key="1">
    <citation type="submission" date="2016-11" db="EMBL/GenBank/DDBJ databases">
        <authorList>
            <person name="Jaros S."/>
            <person name="Januszkiewicz K."/>
            <person name="Wedrychowicz H."/>
        </authorList>
    </citation>
    <scope>NUCLEOTIDE SEQUENCE [LARGE SCALE GENOMIC DNA]</scope>
    <source>
        <strain evidence="5 6">DSM 28715</strain>
    </source>
</reference>
<evidence type="ECO:0000256" key="4">
    <source>
        <dbReference type="ARBA" id="ARBA00022803"/>
    </source>
</evidence>
<evidence type="ECO:0000256" key="3">
    <source>
        <dbReference type="ARBA" id="ARBA00022737"/>
    </source>
</evidence>
<dbReference type="STRING" id="1508389.SAMN05444003_0788"/>
<dbReference type="PANTHER" id="PTHR16263:SF4">
    <property type="entry name" value="TETRATRICOPEPTIDE REPEAT PROTEIN 38"/>
    <property type="match status" value="1"/>
</dbReference>
<comment type="similarity">
    <text evidence="1">Belongs to the TTC38 family.</text>
</comment>
<protein>
    <recommendedName>
        <fullName evidence="2">Tetratricopeptide repeat protein 38</fullName>
    </recommendedName>
</protein>
<evidence type="ECO:0000256" key="1">
    <source>
        <dbReference type="ARBA" id="ARBA00005857"/>
    </source>
</evidence>
<dbReference type="SUPFAM" id="SSF48452">
    <property type="entry name" value="TPR-like"/>
    <property type="match status" value="1"/>
</dbReference>
<dbReference type="InterPro" id="IPR011990">
    <property type="entry name" value="TPR-like_helical_dom_sf"/>
</dbReference>
<proteinExistence type="inferred from homology"/>